<proteinExistence type="predicted"/>
<keyword evidence="2" id="KW-0812">Transmembrane</keyword>
<keyword evidence="2" id="KW-1133">Transmembrane helix</keyword>
<sequence length="400" mass="41016">MTTNRRPIQKSKQRARLDDEPIVTYSRLEAEVAASPHDFDAHEPATPLYDAVEVPRATRPPPRDAFVAEPELRAERDFDDGVDPFEPEPRRGRFRLLIVAGIGVIGLVAGIGVLVATLGPSGPVTATTEQLNPPALSEPGEETDDVARTIPAVREIPLAPGSTAGGGAGAVATDPLVPAEPVAEVPPPAPRPRPEKPATETAATDPGQPAAAVPLDAPVATTAPAAPAATAPAGEDDFLRRIEQTLNRVEEPAATATPAAPAPVVVSPAPVATPAPSTATLQPLAPADSDGGVLPADGIILDEPGIAADEDLMMDGGGHFDFEQGPAALEDPAAVTTLEPLPTPPATFDTGAPLTPPNDLLLGPPPAATTPPPARASRLQRLFPRLLPPAEAPAQPVPLN</sequence>
<keyword evidence="4" id="KW-1185">Reference proteome</keyword>
<evidence type="ECO:0000313" key="3">
    <source>
        <dbReference type="EMBL" id="SDB39167.1"/>
    </source>
</evidence>
<dbReference type="AlphaFoldDB" id="A0A1G6D1X5"/>
<feature type="compositionally biased region" description="Pro residues" evidence="1">
    <location>
        <begin position="363"/>
        <end position="374"/>
    </location>
</feature>
<evidence type="ECO:0000256" key="1">
    <source>
        <dbReference type="SAM" id="MobiDB-lite"/>
    </source>
</evidence>
<organism evidence="3 4">
    <name type="scientific">Bauldia litoralis</name>
    <dbReference type="NCBI Taxonomy" id="665467"/>
    <lineage>
        <taxon>Bacteria</taxon>
        <taxon>Pseudomonadati</taxon>
        <taxon>Pseudomonadota</taxon>
        <taxon>Alphaproteobacteria</taxon>
        <taxon>Hyphomicrobiales</taxon>
        <taxon>Kaistiaceae</taxon>
        <taxon>Bauldia</taxon>
    </lineage>
</organism>
<protein>
    <submittedName>
        <fullName evidence="3">Uncharacterized protein</fullName>
    </submittedName>
</protein>
<dbReference type="EMBL" id="FMXQ01000006">
    <property type="protein sequence ID" value="SDB39167.1"/>
    <property type="molecule type" value="Genomic_DNA"/>
</dbReference>
<name>A0A1G6D1X5_9HYPH</name>
<feature type="transmembrane region" description="Helical" evidence="2">
    <location>
        <begin position="96"/>
        <end position="118"/>
    </location>
</feature>
<keyword evidence="2" id="KW-0472">Membrane</keyword>
<gene>
    <name evidence="3" type="ORF">SAMN02982931_02907</name>
</gene>
<evidence type="ECO:0000256" key="2">
    <source>
        <dbReference type="SAM" id="Phobius"/>
    </source>
</evidence>
<feature type="region of interest" description="Disordered" evidence="1">
    <location>
        <begin position="180"/>
        <end position="212"/>
    </location>
</feature>
<dbReference type="RefSeq" id="WP_090877218.1">
    <property type="nucleotide sequence ID" value="NZ_FMXQ01000006.1"/>
</dbReference>
<evidence type="ECO:0000313" key="4">
    <source>
        <dbReference type="Proteomes" id="UP000199071"/>
    </source>
</evidence>
<dbReference type="Proteomes" id="UP000199071">
    <property type="component" value="Unassembled WGS sequence"/>
</dbReference>
<accession>A0A1G6D1X5</accession>
<reference evidence="3 4" key="1">
    <citation type="submission" date="2016-10" db="EMBL/GenBank/DDBJ databases">
        <authorList>
            <person name="de Groot N.N."/>
        </authorList>
    </citation>
    <scope>NUCLEOTIDE SEQUENCE [LARGE SCALE GENOMIC DNA]</scope>
    <source>
        <strain evidence="3 4">ATCC 35022</strain>
    </source>
</reference>
<feature type="region of interest" description="Disordered" evidence="1">
    <location>
        <begin position="337"/>
        <end position="375"/>
    </location>
</feature>